<comment type="caution">
    <text evidence="1">The sequence shown here is derived from an EMBL/GenBank/DDBJ whole genome shotgun (WGS) entry which is preliminary data.</text>
</comment>
<evidence type="ECO:0000313" key="1">
    <source>
        <dbReference type="EMBL" id="GFY13242.1"/>
    </source>
</evidence>
<dbReference type="AlphaFoldDB" id="A0A8X6SQ86"/>
<dbReference type="Proteomes" id="UP000887159">
    <property type="component" value="Unassembled WGS sequence"/>
</dbReference>
<reference evidence="1" key="1">
    <citation type="submission" date="2020-08" db="EMBL/GenBank/DDBJ databases">
        <title>Multicomponent nature underlies the extraordinary mechanical properties of spider dragline silk.</title>
        <authorList>
            <person name="Kono N."/>
            <person name="Nakamura H."/>
            <person name="Mori M."/>
            <person name="Yoshida Y."/>
            <person name="Ohtoshi R."/>
            <person name="Malay A.D."/>
            <person name="Moran D.A.P."/>
            <person name="Tomita M."/>
            <person name="Numata K."/>
            <person name="Arakawa K."/>
        </authorList>
    </citation>
    <scope>NUCLEOTIDE SEQUENCE</scope>
</reference>
<organism evidence="1 2">
    <name type="scientific">Trichonephila clavipes</name>
    <name type="common">Golden silk orbweaver</name>
    <name type="synonym">Nephila clavipes</name>
    <dbReference type="NCBI Taxonomy" id="2585209"/>
    <lineage>
        <taxon>Eukaryota</taxon>
        <taxon>Metazoa</taxon>
        <taxon>Ecdysozoa</taxon>
        <taxon>Arthropoda</taxon>
        <taxon>Chelicerata</taxon>
        <taxon>Arachnida</taxon>
        <taxon>Araneae</taxon>
        <taxon>Araneomorphae</taxon>
        <taxon>Entelegynae</taxon>
        <taxon>Araneoidea</taxon>
        <taxon>Nephilidae</taxon>
        <taxon>Trichonephila</taxon>
    </lineage>
</organism>
<name>A0A8X6SQ86_TRICX</name>
<protein>
    <submittedName>
        <fullName evidence="1">Uncharacterized protein</fullName>
    </submittedName>
</protein>
<proteinExistence type="predicted"/>
<evidence type="ECO:0000313" key="2">
    <source>
        <dbReference type="Proteomes" id="UP000887159"/>
    </source>
</evidence>
<gene>
    <name evidence="1" type="ORF">TNCV_2335061</name>
</gene>
<accession>A0A8X6SQ86</accession>
<keyword evidence="2" id="KW-1185">Reference proteome</keyword>
<sequence length="195" mass="22768">MATLKKGETYFTFSEKNGLFDPCLRLRRFALHRFVLRMACERKLLESEATTGFFVLLGTKGKKDTLEWCMKANLIASRYECPKVKKRYEFLTRYWFGKSMNAFVVNYLKVKKNTVADWYMFCREVCMTLKSKRQRMKIDFQLKCRQGWSAFSDCFVSMSTMSQRSHLTDSEAWRVVGRLEGGQTQAEVAQAIGVS</sequence>
<dbReference type="EMBL" id="BMAU01021321">
    <property type="protein sequence ID" value="GFY13242.1"/>
    <property type="molecule type" value="Genomic_DNA"/>
</dbReference>